<dbReference type="InterPro" id="IPR000700">
    <property type="entry name" value="PAS-assoc_C"/>
</dbReference>
<dbReference type="PROSITE" id="PS50112">
    <property type="entry name" value="PAS"/>
    <property type="match status" value="1"/>
</dbReference>
<dbReference type="InterPro" id="IPR013655">
    <property type="entry name" value="PAS_fold_3"/>
</dbReference>
<evidence type="ECO:0000259" key="3">
    <source>
        <dbReference type="PROSITE" id="PS50112"/>
    </source>
</evidence>
<dbReference type="RefSeq" id="WP_160588324.1">
    <property type="nucleotide sequence ID" value="NZ_BMHN01000001.1"/>
</dbReference>
<name>A0A845QCV5_9HYPH</name>
<protein>
    <submittedName>
        <fullName evidence="7">EAL domain-containing protein</fullName>
    </submittedName>
</protein>
<dbReference type="NCBIfam" id="TIGR00254">
    <property type="entry name" value="GGDEF"/>
    <property type="match status" value="1"/>
</dbReference>
<gene>
    <name evidence="7" type="ORF">GTQ45_10945</name>
</gene>
<feature type="domain" description="GGDEF" evidence="6">
    <location>
        <begin position="654"/>
        <end position="787"/>
    </location>
</feature>
<dbReference type="InterPro" id="IPR043128">
    <property type="entry name" value="Rev_trsase/Diguanyl_cyclase"/>
</dbReference>
<dbReference type="PROSITE" id="PS50887">
    <property type="entry name" value="GGDEF"/>
    <property type="match status" value="1"/>
</dbReference>
<feature type="transmembrane region" description="Helical" evidence="2">
    <location>
        <begin position="410"/>
        <end position="431"/>
    </location>
</feature>
<dbReference type="Proteomes" id="UP000470384">
    <property type="component" value="Unassembled WGS sequence"/>
</dbReference>
<dbReference type="GeneID" id="300655398"/>
<feature type="domain" description="EAL" evidence="5">
    <location>
        <begin position="794"/>
        <end position="1049"/>
    </location>
</feature>
<dbReference type="InterPro" id="IPR001633">
    <property type="entry name" value="EAL_dom"/>
</dbReference>
<dbReference type="CDD" id="cd01949">
    <property type="entry name" value="GGDEF"/>
    <property type="match status" value="1"/>
</dbReference>
<reference evidence="7 8" key="1">
    <citation type="journal article" date="2016" name="Int. J. Syst. Evol. Microbiol.">
        <title>Pyruvatibacter mobilis gen. nov., sp. nov., a marine bacterium from the culture broth of Picochlorum sp. 122.</title>
        <authorList>
            <person name="Wang G."/>
            <person name="Tang M."/>
            <person name="Wu H."/>
            <person name="Dai S."/>
            <person name="Li T."/>
            <person name="Chen C."/>
            <person name="He H."/>
            <person name="Fan J."/>
            <person name="Xiang W."/>
            <person name="Li X."/>
        </authorList>
    </citation>
    <scope>NUCLEOTIDE SEQUENCE [LARGE SCALE GENOMIC DNA]</scope>
    <source>
        <strain evidence="7 8">GYP-11</strain>
    </source>
</reference>
<keyword evidence="2" id="KW-1133">Transmembrane helix</keyword>
<dbReference type="AlphaFoldDB" id="A0A845QCV5"/>
<dbReference type="Pfam" id="PF00563">
    <property type="entry name" value="EAL"/>
    <property type="match status" value="1"/>
</dbReference>
<evidence type="ECO:0000259" key="6">
    <source>
        <dbReference type="PROSITE" id="PS50887"/>
    </source>
</evidence>
<dbReference type="InterPro" id="IPR035919">
    <property type="entry name" value="EAL_sf"/>
</dbReference>
<keyword evidence="8" id="KW-1185">Reference proteome</keyword>
<dbReference type="InterPro" id="IPR000160">
    <property type="entry name" value="GGDEF_dom"/>
</dbReference>
<dbReference type="SMART" id="SM00091">
    <property type="entry name" value="PAS"/>
    <property type="match status" value="1"/>
</dbReference>
<proteinExistence type="predicted"/>
<evidence type="ECO:0000313" key="7">
    <source>
        <dbReference type="EMBL" id="NBG96249.1"/>
    </source>
</evidence>
<dbReference type="PANTHER" id="PTHR44757">
    <property type="entry name" value="DIGUANYLATE CYCLASE DGCP"/>
    <property type="match status" value="1"/>
</dbReference>
<dbReference type="SUPFAM" id="SSF141868">
    <property type="entry name" value="EAL domain-like"/>
    <property type="match status" value="1"/>
</dbReference>
<dbReference type="PANTHER" id="PTHR44757:SF2">
    <property type="entry name" value="BIOFILM ARCHITECTURE MAINTENANCE PROTEIN MBAA"/>
    <property type="match status" value="1"/>
</dbReference>
<dbReference type="InterPro" id="IPR029787">
    <property type="entry name" value="Nucleotide_cyclase"/>
</dbReference>
<feature type="region of interest" description="Disordered" evidence="1">
    <location>
        <begin position="1"/>
        <end position="36"/>
    </location>
</feature>
<dbReference type="InterPro" id="IPR000014">
    <property type="entry name" value="PAS"/>
</dbReference>
<keyword evidence="2" id="KW-0812">Transmembrane</keyword>
<evidence type="ECO:0000256" key="2">
    <source>
        <dbReference type="SAM" id="Phobius"/>
    </source>
</evidence>
<dbReference type="CDD" id="cd00130">
    <property type="entry name" value="PAS"/>
    <property type="match status" value="1"/>
</dbReference>
<dbReference type="CDD" id="cd01948">
    <property type="entry name" value="EAL"/>
    <property type="match status" value="1"/>
</dbReference>
<dbReference type="InterPro" id="IPR052155">
    <property type="entry name" value="Biofilm_reg_signaling"/>
</dbReference>
<keyword evidence="2" id="KW-0472">Membrane</keyword>
<dbReference type="Gene3D" id="3.30.450.20">
    <property type="entry name" value="PAS domain"/>
    <property type="match status" value="1"/>
</dbReference>
<evidence type="ECO:0000259" key="4">
    <source>
        <dbReference type="PROSITE" id="PS50113"/>
    </source>
</evidence>
<feature type="domain" description="PAC" evidence="4">
    <location>
        <begin position="568"/>
        <end position="622"/>
    </location>
</feature>
<dbReference type="SMART" id="SM00267">
    <property type="entry name" value="GGDEF"/>
    <property type="match status" value="1"/>
</dbReference>
<sequence length="1050" mass="112202">MPAASPAEEGDIFDARPGTTAGDEDEGEGKTAVEQEMPEADFSGMPAEGLPGPHTIPVVVVDPAQPEVDLTSVIVRLPADREAVLPGPVPLVMLDTEADFARVWLVFALQNPLEQPQQRILSIDRSALWASGIAPVRSALSELGGWRITPADHPLPQPVPGASARSGDTRALLTLPPRTTTTFAIPFGASAPTPVTLWQPEALTAAEAGRASFAGLVVGALAIAFAFFAAQWAQHLAHHLRGPAGPSGTMPHGTVWQATLLTGGALAYELAAQGYLAGTFGWSAAWDARMTAVMLAMATGAAAHVLATERIRALSPDREQLARLTGWGVLPAALLVLVLPSIGIPFIRLIAFAVALGGVAALTAGRNAEESLMPRMTPAAGELRAGWALIALAAILAAFATQGLMPRSPAVEMIIHALAVLGILIAAYALAGPSTLNAARLAARKTMATASRMVTGGAGDHAGPAGQATSPHAATHMETPELKLPDADAIRAEQRSALALAGAGEAVWDLDVDTGMLYVDPSLEAHLGLVPGSLGGRFETWMARVHRDDRRHVSQVLDEHVELGNANFSLEMRLEHAEPVQGSRWLELRATCFAGEDGFARRVVGTIADITERHEAQAGLVRETLHDPLTGLANRPLFVDRLHRACLRAQNTHERIALVLADIDRFKQVNESLGHDTADTLLQALAQRLRALIAPEDTLARIDGDTFAMLVAGWTDETGPADIARLVQEAISQPLEVGGREIFPTASVGFTIREPHHERGETLLGEADLALRLAKRQGDTVLQFSPDMRPADDEIETESSLRRALERGEILLAYQPIVDLASGRLAGFEALVRWRHPSRGLISPDEFVPVAERSGLINQIGSHVLELAAGDLATWQADFPQQPPLFVSVNVSSRQLLDDLPARIEDLLARSKIASGSLRLEITESLVMNNPDMAARVLEEIKGFGVKLALDDFGTGYASLSYLQRFPFDVVKIDKSFVQAMARTDEPDAIVQSVLNLADGLHLSVVAEGVEDEEVRDRLEQLGCTYGQGFLFGQPMEAGDTHDLIARQQD</sequence>
<dbReference type="EMBL" id="WXYQ01000007">
    <property type="protein sequence ID" value="NBG96249.1"/>
    <property type="molecule type" value="Genomic_DNA"/>
</dbReference>
<dbReference type="SUPFAM" id="SSF55785">
    <property type="entry name" value="PYP-like sensor domain (PAS domain)"/>
    <property type="match status" value="1"/>
</dbReference>
<feature type="domain" description="PAS" evidence="3">
    <location>
        <begin position="492"/>
        <end position="564"/>
    </location>
</feature>
<accession>A0A845QCV5</accession>
<feature type="transmembrane region" description="Helical" evidence="2">
    <location>
        <begin position="321"/>
        <end position="340"/>
    </location>
</feature>
<organism evidence="7 8">
    <name type="scientific">Pyruvatibacter mobilis</name>
    <dbReference type="NCBI Taxonomy" id="1712261"/>
    <lineage>
        <taxon>Bacteria</taxon>
        <taxon>Pseudomonadati</taxon>
        <taxon>Pseudomonadota</taxon>
        <taxon>Alphaproteobacteria</taxon>
        <taxon>Hyphomicrobiales</taxon>
        <taxon>Parvibaculaceae</taxon>
        <taxon>Pyruvatibacter</taxon>
    </lineage>
</organism>
<evidence type="ECO:0000256" key="1">
    <source>
        <dbReference type="SAM" id="MobiDB-lite"/>
    </source>
</evidence>
<dbReference type="InterPro" id="IPR035965">
    <property type="entry name" value="PAS-like_dom_sf"/>
</dbReference>
<dbReference type="Gene3D" id="3.20.20.450">
    <property type="entry name" value="EAL domain"/>
    <property type="match status" value="1"/>
</dbReference>
<dbReference type="PROSITE" id="PS50883">
    <property type="entry name" value="EAL"/>
    <property type="match status" value="1"/>
</dbReference>
<comment type="caution">
    <text evidence="7">The sequence shown here is derived from an EMBL/GenBank/DDBJ whole genome shotgun (WGS) entry which is preliminary data.</text>
</comment>
<feature type="transmembrane region" description="Helical" evidence="2">
    <location>
        <begin position="385"/>
        <end position="404"/>
    </location>
</feature>
<evidence type="ECO:0000313" key="8">
    <source>
        <dbReference type="Proteomes" id="UP000470384"/>
    </source>
</evidence>
<dbReference type="Pfam" id="PF00990">
    <property type="entry name" value="GGDEF"/>
    <property type="match status" value="1"/>
</dbReference>
<dbReference type="OrthoDB" id="9814202at2"/>
<dbReference type="PROSITE" id="PS50113">
    <property type="entry name" value="PAC"/>
    <property type="match status" value="1"/>
</dbReference>
<dbReference type="Pfam" id="PF08447">
    <property type="entry name" value="PAS_3"/>
    <property type="match status" value="1"/>
</dbReference>
<dbReference type="Gene3D" id="3.30.70.270">
    <property type="match status" value="1"/>
</dbReference>
<feature type="transmembrane region" description="Helical" evidence="2">
    <location>
        <begin position="213"/>
        <end position="233"/>
    </location>
</feature>
<feature type="transmembrane region" description="Helical" evidence="2">
    <location>
        <begin position="288"/>
        <end position="309"/>
    </location>
</feature>
<dbReference type="SMART" id="SM00052">
    <property type="entry name" value="EAL"/>
    <property type="match status" value="1"/>
</dbReference>
<dbReference type="SUPFAM" id="SSF55073">
    <property type="entry name" value="Nucleotide cyclase"/>
    <property type="match status" value="1"/>
</dbReference>
<evidence type="ECO:0000259" key="5">
    <source>
        <dbReference type="PROSITE" id="PS50883"/>
    </source>
</evidence>